<gene>
    <name evidence="1" type="ORF">IW254_000487</name>
</gene>
<proteinExistence type="predicted"/>
<organism evidence="1 2">
    <name type="scientific">Corynebacterium aquatimens</name>
    <dbReference type="NCBI Taxonomy" id="1190508"/>
    <lineage>
        <taxon>Bacteria</taxon>
        <taxon>Bacillati</taxon>
        <taxon>Actinomycetota</taxon>
        <taxon>Actinomycetes</taxon>
        <taxon>Mycobacteriales</taxon>
        <taxon>Corynebacteriaceae</taxon>
        <taxon>Corynebacterium</taxon>
    </lineage>
</organism>
<name>A0A931E2X0_9CORY</name>
<dbReference type="EMBL" id="JADOUE010000001">
    <property type="protein sequence ID" value="MBG6121518.1"/>
    <property type="molecule type" value="Genomic_DNA"/>
</dbReference>
<evidence type="ECO:0000313" key="2">
    <source>
        <dbReference type="Proteomes" id="UP000658613"/>
    </source>
</evidence>
<keyword evidence="2" id="KW-1185">Reference proteome</keyword>
<sequence>MEKAAVYRAYNLRPSALEHLLHRLFAAVRLDASIVDEAGGSVAANEWFLVPLDVINRAIELIMSGEIVDYSYDPASQQLVKAR</sequence>
<protein>
    <submittedName>
        <fullName evidence="1">Uncharacterized protein</fullName>
    </submittedName>
</protein>
<dbReference type="Proteomes" id="UP000658613">
    <property type="component" value="Unassembled WGS sequence"/>
</dbReference>
<dbReference type="RefSeq" id="WP_196824058.1">
    <property type="nucleotide sequence ID" value="NZ_CP046980.1"/>
</dbReference>
<evidence type="ECO:0000313" key="1">
    <source>
        <dbReference type="EMBL" id="MBG6121518.1"/>
    </source>
</evidence>
<accession>A0A931E2X0</accession>
<comment type="caution">
    <text evidence="1">The sequence shown here is derived from an EMBL/GenBank/DDBJ whole genome shotgun (WGS) entry which is preliminary data.</text>
</comment>
<dbReference type="Pfam" id="PF13455">
    <property type="entry name" value="MUG113"/>
    <property type="match status" value="1"/>
</dbReference>
<dbReference type="AlphaFoldDB" id="A0A931E2X0"/>
<reference evidence="1" key="1">
    <citation type="submission" date="2020-11" db="EMBL/GenBank/DDBJ databases">
        <title>Sequencing the genomes of 1000 actinobacteria strains.</title>
        <authorList>
            <person name="Klenk H.-P."/>
        </authorList>
    </citation>
    <scope>NUCLEOTIDE SEQUENCE</scope>
    <source>
        <strain evidence="1">DSM 45632</strain>
    </source>
</reference>